<keyword evidence="8" id="KW-0479">Metal-binding</keyword>
<dbReference type="Gene3D" id="3.40.220.10">
    <property type="entry name" value="Leucine Aminopeptidase, subunit E, domain 1"/>
    <property type="match status" value="1"/>
</dbReference>
<evidence type="ECO:0000256" key="3">
    <source>
        <dbReference type="ARBA" id="ARBA00009528"/>
    </source>
</evidence>
<keyword evidence="9" id="KW-0732">Signal</keyword>
<comment type="similarity">
    <text evidence="3 8">Belongs to the peptidase M17 family.</text>
</comment>
<dbReference type="Pfam" id="PF00883">
    <property type="entry name" value="Peptidase_M17"/>
    <property type="match status" value="1"/>
</dbReference>
<dbReference type="InterPro" id="IPR043472">
    <property type="entry name" value="Macro_dom-like"/>
</dbReference>
<dbReference type="SUPFAM" id="SSF53187">
    <property type="entry name" value="Zn-dependent exopeptidases"/>
    <property type="match status" value="1"/>
</dbReference>
<feature type="active site" evidence="8">
    <location>
        <position position="382"/>
    </location>
</feature>
<dbReference type="EC" id="3.4.11.10" evidence="8"/>
<feature type="active site" evidence="8">
    <location>
        <position position="308"/>
    </location>
</feature>
<evidence type="ECO:0000256" key="9">
    <source>
        <dbReference type="SAM" id="SignalP"/>
    </source>
</evidence>
<keyword evidence="6 8" id="KW-0378">Hydrolase</keyword>
<evidence type="ECO:0000259" key="10">
    <source>
        <dbReference type="PROSITE" id="PS00631"/>
    </source>
</evidence>
<dbReference type="PRINTS" id="PR00481">
    <property type="entry name" value="LAMNOPPTDASE"/>
</dbReference>
<dbReference type="InterPro" id="IPR008283">
    <property type="entry name" value="Peptidase_M17_N"/>
</dbReference>
<feature type="binding site" evidence="8">
    <location>
        <position position="301"/>
    </location>
    <ligand>
        <name>Mn(2+)</name>
        <dbReference type="ChEBI" id="CHEBI:29035"/>
        <label>1</label>
    </ligand>
</feature>
<feature type="binding site" evidence="8">
    <location>
        <position position="378"/>
    </location>
    <ligand>
        <name>Mn(2+)</name>
        <dbReference type="ChEBI" id="CHEBI:29035"/>
        <label>1</label>
    </ligand>
</feature>
<dbReference type="InterPro" id="IPR011356">
    <property type="entry name" value="Leucine_aapep/pepB"/>
</dbReference>
<feature type="binding site" evidence="8">
    <location>
        <position position="319"/>
    </location>
    <ligand>
        <name>Mn(2+)</name>
        <dbReference type="ChEBI" id="CHEBI:29035"/>
        <label>2</label>
    </ligand>
</feature>
<comment type="caution">
    <text evidence="11">The sequence shown here is derived from an EMBL/GenBank/DDBJ whole genome shotgun (WGS) entry which is preliminary data.</text>
</comment>
<dbReference type="EMBL" id="JACHKA010000001">
    <property type="protein sequence ID" value="MBB5984240.1"/>
    <property type="molecule type" value="Genomic_DNA"/>
</dbReference>
<dbReference type="PROSITE" id="PS00631">
    <property type="entry name" value="CYTOSOL_AP"/>
    <property type="match status" value="1"/>
</dbReference>
<dbReference type="PANTHER" id="PTHR11963">
    <property type="entry name" value="LEUCINE AMINOPEPTIDASE-RELATED"/>
    <property type="match status" value="1"/>
</dbReference>
<dbReference type="InterPro" id="IPR000819">
    <property type="entry name" value="Peptidase_M17_C"/>
</dbReference>
<evidence type="ECO:0000256" key="2">
    <source>
        <dbReference type="ARBA" id="ARBA00000967"/>
    </source>
</evidence>
<evidence type="ECO:0000256" key="8">
    <source>
        <dbReference type="HAMAP-Rule" id="MF_00181"/>
    </source>
</evidence>
<dbReference type="PANTHER" id="PTHR11963:SF23">
    <property type="entry name" value="CYTOSOL AMINOPEPTIDASE"/>
    <property type="match status" value="1"/>
</dbReference>
<comment type="cofactor">
    <cofactor evidence="8">
        <name>Mn(2+)</name>
        <dbReference type="ChEBI" id="CHEBI:29035"/>
    </cofactor>
    <text evidence="8">Binds 2 manganese ions per subunit.</text>
</comment>
<dbReference type="InterPro" id="IPR023042">
    <property type="entry name" value="Peptidase_M17_leu_NH2_pept"/>
</dbReference>
<dbReference type="HAMAP" id="MF_00181">
    <property type="entry name" value="Cytosol_peptidase_M17"/>
    <property type="match status" value="1"/>
</dbReference>
<comment type="function">
    <text evidence="8">Presumably involved in the processing and regular turnover of intracellular proteins. Catalyzes the removal of unsubstituted N-terminal amino acids from various peptides.</text>
</comment>
<gene>
    <name evidence="8" type="primary">pepA</name>
    <name evidence="11" type="ORF">HNP60_000214</name>
</gene>
<evidence type="ECO:0000256" key="7">
    <source>
        <dbReference type="ARBA" id="ARBA00023211"/>
    </source>
</evidence>
<dbReference type="RefSeq" id="WP_184149122.1">
    <property type="nucleotide sequence ID" value="NZ_JACHKA010000001.1"/>
</dbReference>
<evidence type="ECO:0000256" key="6">
    <source>
        <dbReference type="ARBA" id="ARBA00022801"/>
    </source>
</evidence>
<feature type="binding site" evidence="8">
    <location>
        <position position="296"/>
    </location>
    <ligand>
        <name>Mn(2+)</name>
        <dbReference type="ChEBI" id="CHEBI:29035"/>
        <label>2</label>
    </ligand>
</feature>
<dbReference type="Proteomes" id="UP001138540">
    <property type="component" value="Unassembled WGS sequence"/>
</dbReference>
<name>A0ABR6NAE8_9SPHN</name>
<evidence type="ECO:0000313" key="12">
    <source>
        <dbReference type="Proteomes" id="UP001138540"/>
    </source>
</evidence>
<evidence type="ECO:0000256" key="5">
    <source>
        <dbReference type="ARBA" id="ARBA00022670"/>
    </source>
</evidence>
<dbReference type="NCBIfam" id="NF002077">
    <property type="entry name" value="PRK00913.2-4"/>
    <property type="match status" value="1"/>
</dbReference>
<accession>A0ABR6NAE8</accession>
<protein>
    <recommendedName>
        <fullName evidence="8">Probable cytosol aminopeptidase</fullName>
        <ecNumber evidence="8">3.4.11.1</ecNumber>
    </recommendedName>
    <alternativeName>
        <fullName evidence="8">Leucine aminopeptidase</fullName>
        <shortName evidence="8">LAP</shortName>
        <ecNumber evidence="8">3.4.11.10</ecNumber>
    </alternativeName>
    <alternativeName>
        <fullName evidence="8">Leucyl aminopeptidase</fullName>
    </alternativeName>
</protein>
<evidence type="ECO:0000313" key="11">
    <source>
        <dbReference type="EMBL" id="MBB5984240.1"/>
    </source>
</evidence>
<dbReference type="CDD" id="cd00433">
    <property type="entry name" value="Peptidase_M17"/>
    <property type="match status" value="1"/>
</dbReference>
<keyword evidence="12" id="KW-1185">Reference proteome</keyword>
<keyword evidence="4 8" id="KW-0031">Aminopeptidase</keyword>
<feature type="binding site" evidence="8">
    <location>
        <position position="380"/>
    </location>
    <ligand>
        <name>Mn(2+)</name>
        <dbReference type="ChEBI" id="CHEBI:29035"/>
        <label>2</label>
    </ligand>
</feature>
<dbReference type="GO" id="GO:0004177">
    <property type="term" value="F:aminopeptidase activity"/>
    <property type="evidence" value="ECO:0007669"/>
    <property type="project" value="UniProtKB-KW"/>
</dbReference>
<sequence>MRPVVASLALSLAAFASAPLAAQAVVGTAVPPSTVPNSEPRPFRFATQASAQGTLVVPMSGTALPALSGVTLDEASRAAVTRAIGDAGFKGGKKETLALRGIGGWAQILLVGTGPLPQGEALRAALRDAGGRAAQALVSEKQPVVFAVPAGLGAAAQTAEFALGYALGQYRFDRYKSDRKAPPVDPVTFVSADAEAMGALWRDRLAAQAEAVTLSRDLATEPANVIYPESFVERTRAALAGVPGVSIEVLDEAAMRKLGMGSILGVGQGSTRPPRMMVVSYKGAGAPAAPLAIVGKGITFDSGGISLKPGAGMGRMKTDMSGAATAVATVLSLAKAKAPVNVVAVAALAENMPGGNAQRPGDVVRTMSGKTVEIISTDAEGRMVLADGIEYVIDRYKPAAVITIATLTGAAVRALDDEYTALFGRHDDLIEAIDAVGAPTGEAVWRLPLHDSYADDLRSPIADLKHGGDGPGASIGAWFVGSFVKEGTPWAHLDIAGTAWTDRGDAVTPKGATAWGVRLLDELARSWKP</sequence>
<evidence type="ECO:0000256" key="1">
    <source>
        <dbReference type="ARBA" id="ARBA00000135"/>
    </source>
</evidence>
<comment type="catalytic activity">
    <reaction evidence="1 8">
        <text>Release of an N-terminal amino acid, Xaa-|-Yaa-, in which Xaa is preferably Leu, but may be other amino acids including Pro although not Arg or Lys, and Yaa may be Pro. Amino acid amides and methyl esters are also readily hydrolyzed, but rates on arylamides are exceedingly low.</text>
        <dbReference type="EC" id="3.4.11.1"/>
    </reaction>
</comment>
<keyword evidence="5 8" id="KW-0645">Protease</keyword>
<comment type="catalytic activity">
    <reaction evidence="2 8">
        <text>Release of an N-terminal amino acid, preferentially leucine, but not glutamic or aspartic acids.</text>
        <dbReference type="EC" id="3.4.11.10"/>
    </reaction>
</comment>
<dbReference type="EC" id="3.4.11.1" evidence="8"/>
<feature type="signal peptide" evidence="9">
    <location>
        <begin position="1"/>
        <end position="24"/>
    </location>
</feature>
<proteinExistence type="inferred from homology"/>
<dbReference type="Pfam" id="PF02789">
    <property type="entry name" value="Peptidase_M17_N"/>
    <property type="match status" value="1"/>
</dbReference>
<feature type="chain" id="PRO_5047326756" description="Probable cytosol aminopeptidase" evidence="9">
    <location>
        <begin position="25"/>
        <end position="529"/>
    </location>
</feature>
<comment type="subcellular location">
    <subcellularLocation>
        <location evidence="8">Cytoplasm</location>
    </subcellularLocation>
</comment>
<feature type="binding site" evidence="8">
    <location>
        <position position="380"/>
    </location>
    <ligand>
        <name>Mn(2+)</name>
        <dbReference type="ChEBI" id="CHEBI:29035"/>
        <label>1</label>
    </ligand>
</feature>
<evidence type="ECO:0000256" key="4">
    <source>
        <dbReference type="ARBA" id="ARBA00022438"/>
    </source>
</evidence>
<feature type="domain" description="Cytosol aminopeptidase" evidence="10">
    <location>
        <begin position="376"/>
        <end position="383"/>
    </location>
</feature>
<dbReference type="Gene3D" id="3.40.630.10">
    <property type="entry name" value="Zn peptidases"/>
    <property type="match status" value="1"/>
</dbReference>
<keyword evidence="8" id="KW-0963">Cytoplasm</keyword>
<feature type="binding site" evidence="8">
    <location>
        <position position="301"/>
    </location>
    <ligand>
        <name>Mn(2+)</name>
        <dbReference type="ChEBI" id="CHEBI:29035"/>
        <label>2</label>
    </ligand>
</feature>
<keyword evidence="7 8" id="KW-0464">Manganese</keyword>
<reference evidence="11 12" key="1">
    <citation type="submission" date="2020-08" db="EMBL/GenBank/DDBJ databases">
        <title>Exploring microbial biodiversity for novel pathways involved in the catabolism of aromatic compounds derived from lignin.</title>
        <authorList>
            <person name="Elkins J."/>
        </authorList>
    </citation>
    <scope>NUCLEOTIDE SEQUENCE [LARGE SCALE GENOMIC DNA]</scope>
    <source>
        <strain evidence="11 12">B1D3A</strain>
    </source>
</reference>
<organism evidence="11 12">
    <name type="scientific">Sphingobium lignivorans</name>
    <dbReference type="NCBI Taxonomy" id="2735886"/>
    <lineage>
        <taxon>Bacteria</taxon>
        <taxon>Pseudomonadati</taxon>
        <taxon>Pseudomonadota</taxon>
        <taxon>Alphaproteobacteria</taxon>
        <taxon>Sphingomonadales</taxon>
        <taxon>Sphingomonadaceae</taxon>
        <taxon>Sphingobium</taxon>
    </lineage>
</organism>
<dbReference type="SUPFAM" id="SSF52949">
    <property type="entry name" value="Macro domain-like"/>
    <property type="match status" value="1"/>
</dbReference>